<comment type="similarity">
    <text evidence="1 10">Belongs to the GHMP kinase family. IspE subfamily.</text>
</comment>
<comment type="pathway">
    <text evidence="10">Isoprenoid biosynthesis; isopentenyl diphosphate biosynthesis via DXP pathway; isopentenyl diphosphate from 1-deoxy-D-xylulose 5-phosphate: step 3/6.</text>
</comment>
<dbReference type="InterPro" id="IPR006204">
    <property type="entry name" value="GHMP_kinase_N_dom"/>
</dbReference>
<keyword evidence="5 10" id="KW-0547">Nucleotide-binding</keyword>
<dbReference type="NCBIfam" id="TIGR00154">
    <property type="entry name" value="ispE"/>
    <property type="match status" value="1"/>
</dbReference>
<evidence type="ECO:0000256" key="4">
    <source>
        <dbReference type="ARBA" id="ARBA00022679"/>
    </source>
</evidence>
<feature type="active site" evidence="10">
    <location>
        <position position="11"/>
    </location>
</feature>
<reference evidence="13" key="1">
    <citation type="journal article" date="2014" name="Int. J. Syst. Evol. Microbiol.">
        <title>Complete genome sequence of Corynebacterium casei LMG S-19264T (=DSM 44701T), isolated from a smear-ripened cheese.</title>
        <authorList>
            <consortium name="US DOE Joint Genome Institute (JGI-PGF)"/>
            <person name="Walter F."/>
            <person name="Albersmeier A."/>
            <person name="Kalinowski J."/>
            <person name="Ruckert C."/>
        </authorList>
    </citation>
    <scope>NUCLEOTIDE SEQUENCE</scope>
    <source>
        <strain evidence="13">KCTC 23430</strain>
    </source>
</reference>
<feature type="binding site" evidence="10">
    <location>
        <begin position="97"/>
        <end position="107"/>
    </location>
    <ligand>
        <name>ATP</name>
        <dbReference type="ChEBI" id="CHEBI:30616"/>
    </ligand>
</feature>
<sequence>MTSMRLPAPAKLNLFLHVTGQRDDGYHTLQTLFQLLDLHDTLDVRLTQTESITLEGPDLGIANSENLVVRAALKLREAAPTASDPRGAHITLHKRIPAGGGLGGGSSDAATTLLALNHLWQCGLNNHELQDLGRELGADVPVFVAGNSAWAEGIGEALTPVTLPESWYLIVAPDCPVSTAEIFSRPELTRTTPPITMATFFAGASRNDCQPVVQNLYPEVDKALKWLGNFGEAKLTGTGACVFARFESQASAESAMAQLPEGWTAYVARGINRSPATQQLV</sequence>
<dbReference type="InterPro" id="IPR020568">
    <property type="entry name" value="Ribosomal_Su5_D2-typ_SF"/>
</dbReference>
<evidence type="ECO:0000256" key="3">
    <source>
        <dbReference type="ARBA" id="ARBA00017473"/>
    </source>
</evidence>
<evidence type="ECO:0000256" key="9">
    <source>
        <dbReference type="ARBA" id="ARBA00032554"/>
    </source>
</evidence>
<dbReference type="Proteomes" id="UP000644693">
    <property type="component" value="Unassembled WGS sequence"/>
</dbReference>
<dbReference type="HAMAP" id="MF_00061">
    <property type="entry name" value="IspE"/>
    <property type="match status" value="1"/>
</dbReference>
<dbReference type="PANTHER" id="PTHR43527:SF2">
    <property type="entry name" value="4-DIPHOSPHOCYTIDYL-2-C-METHYL-D-ERYTHRITOL KINASE, CHLOROPLASTIC"/>
    <property type="match status" value="1"/>
</dbReference>
<name>A0A918XD36_9GAMM</name>
<evidence type="ECO:0000256" key="2">
    <source>
        <dbReference type="ARBA" id="ARBA00012052"/>
    </source>
</evidence>
<dbReference type="RefSeq" id="WP_189474273.1">
    <property type="nucleotide sequence ID" value="NZ_BMYM01000001.1"/>
</dbReference>
<dbReference type="InterPro" id="IPR013750">
    <property type="entry name" value="GHMP_kinase_C_dom"/>
</dbReference>
<feature type="active site" evidence="10">
    <location>
        <position position="139"/>
    </location>
</feature>
<comment type="function">
    <text evidence="10">Catalyzes the phosphorylation of the position 2 hydroxy group of 4-diphosphocytidyl-2C-methyl-D-erythritol.</text>
</comment>
<evidence type="ECO:0000313" key="13">
    <source>
        <dbReference type="EMBL" id="GHD25649.1"/>
    </source>
</evidence>
<dbReference type="SUPFAM" id="SSF54211">
    <property type="entry name" value="Ribosomal protein S5 domain 2-like"/>
    <property type="match status" value="1"/>
</dbReference>
<evidence type="ECO:0000256" key="5">
    <source>
        <dbReference type="ARBA" id="ARBA00022741"/>
    </source>
</evidence>
<keyword evidence="6 10" id="KW-0418">Kinase</keyword>
<dbReference type="Gene3D" id="3.30.230.10">
    <property type="match status" value="1"/>
</dbReference>
<dbReference type="AlphaFoldDB" id="A0A918XD36"/>
<feature type="domain" description="GHMP kinase N-terminal" evidence="11">
    <location>
        <begin position="66"/>
        <end position="146"/>
    </location>
</feature>
<dbReference type="Pfam" id="PF00288">
    <property type="entry name" value="GHMP_kinases_N"/>
    <property type="match status" value="1"/>
</dbReference>
<gene>
    <name evidence="10 13" type="primary">ispE</name>
    <name evidence="13" type="ORF">GCM10007053_01730</name>
</gene>
<dbReference type="EC" id="2.7.1.148" evidence="2 10"/>
<keyword evidence="4 10" id="KW-0808">Transferase</keyword>
<evidence type="ECO:0000256" key="7">
    <source>
        <dbReference type="ARBA" id="ARBA00022840"/>
    </source>
</evidence>
<dbReference type="GO" id="GO:0050515">
    <property type="term" value="F:4-(cytidine 5'-diphospho)-2-C-methyl-D-erythritol kinase activity"/>
    <property type="evidence" value="ECO:0007669"/>
    <property type="project" value="UniProtKB-UniRule"/>
</dbReference>
<dbReference type="EMBL" id="BMYM01000001">
    <property type="protein sequence ID" value="GHD25649.1"/>
    <property type="molecule type" value="Genomic_DNA"/>
</dbReference>
<dbReference type="InterPro" id="IPR036554">
    <property type="entry name" value="GHMP_kinase_C_sf"/>
</dbReference>
<proteinExistence type="inferred from homology"/>
<evidence type="ECO:0000259" key="11">
    <source>
        <dbReference type="Pfam" id="PF00288"/>
    </source>
</evidence>
<dbReference type="InterPro" id="IPR004424">
    <property type="entry name" value="IspE"/>
</dbReference>
<dbReference type="Gene3D" id="3.30.70.890">
    <property type="entry name" value="GHMP kinase, C-terminal domain"/>
    <property type="match status" value="1"/>
</dbReference>
<protein>
    <recommendedName>
        <fullName evidence="3 10">4-diphosphocytidyl-2-C-methyl-D-erythritol kinase</fullName>
        <shortName evidence="10">CMK</shortName>
        <ecNumber evidence="2 10">2.7.1.148</ecNumber>
    </recommendedName>
    <alternativeName>
        <fullName evidence="9 10">4-(cytidine-5'-diphospho)-2-C-methyl-D-erythritol kinase</fullName>
    </alternativeName>
</protein>
<dbReference type="GO" id="GO:0005524">
    <property type="term" value="F:ATP binding"/>
    <property type="evidence" value="ECO:0007669"/>
    <property type="project" value="UniProtKB-UniRule"/>
</dbReference>
<evidence type="ECO:0000256" key="1">
    <source>
        <dbReference type="ARBA" id="ARBA00009684"/>
    </source>
</evidence>
<dbReference type="GO" id="GO:0016114">
    <property type="term" value="P:terpenoid biosynthetic process"/>
    <property type="evidence" value="ECO:0007669"/>
    <property type="project" value="UniProtKB-UniRule"/>
</dbReference>
<dbReference type="NCBIfam" id="NF011202">
    <property type="entry name" value="PRK14608.1"/>
    <property type="match status" value="1"/>
</dbReference>
<evidence type="ECO:0000259" key="12">
    <source>
        <dbReference type="Pfam" id="PF08544"/>
    </source>
</evidence>
<keyword evidence="14" id="KW-1185">Reference proteome</keyword>
<organism evidence="13 14">
    <name type="scientific">Parahalioglobus pacificus</name>
    <dbReference type="NCBI Taxonomy" id="930806"/>
    <lineage>
        <taxon>Bacteria</taxon>
        <taxon>Pseudomonadati</taxon>
        <taxon>Pseudomonadota</taxon>
        <taxon>Gammaproteobacteria</taxon>
        <taxon>Cellvibrionales</taxon>
        <taxon>Halieaceae</taxon>
        <taxon>Parahalioglobus</taxon>
    </lineage>
</organism>
<dbReference type="PIRSF" id="PIRSF010376">
    <property type="entry name" value="IspE"/>
    <property type="match status" value="1"/>
</dbReference>
<comment type="catalytic activity">
    <reaction evidence="10">
        <text>4-CDP-2-C-methyl-D-erythritol + ATP = 4-CDP-2-C-methyl-D-erythritol 2-phosphate + ADP + H(+)</text>
        <dbReference type="Rhea" id="RHEA:18437"/>
        <dbReference type="ChEBI" id="CHEBI:15378"/>
        <dbReference type="ChEBI" id="CHEBI:30616"/>
        <dbReference type="ChEBI" id="CHEBI:57823"/>
        <dbReference type="ChEBI" id="CHEBI:57919"/>
        <dbReference type="ChEBI" id="CHEBI:456216"/>
        <dbReference type="EC" id="2.7.1.148"/>
    </reaction>
</comment>
<dbReference type="SUPFAM" id="SSF55060">
    <property type="entry name" value="GHMP Kinase, C-terminal domain"/>
    <property type="match status" value="1"/>
</dbReference>
<evidence type="ECO:0000256" key="10">
    <source>
        <dbReference type="HAMAP-Rule" id="MF_00061"/>
    </source>
</evidence>
<keyword evidence="8 10" id="KW-0414">Isoprene biosynthesis</keyword>
<dbReference type="InterPro" id="IPR014721">
    <property type="entry name" value="Ribsml_uS5_D2-typ_fold_subgr"/>
</dbReference>
<dbReference type="GO" id="GO:0019288">
    <property type="term" value="P:isopentenyl diphosphate biosynthetic process, methylerythritol 4-phosphate pathway"/>
    <property type="evidence" value="ECO:0007669"/>
    <property type="project" value="UniProtKB-UniRule"/>
</dbReference>
<dbReference type="Pfam" id="PF08544">
    <property type="entry name" value="GHMP_kinases_C"/>
    <property type="match status" value="1"/>
</dbReference>
<accession>A0A918XD36</accession>
<keyword evidence="7 10" id="KW-0067">ATP-binding</keyword>
<evidence type="ECO:0000313" key="14">
    <source>
        <dbReference type="Proteomes" id="UP000644693"/>
    </source>
</evidence>
<evidence type="ECO:0000256" key="6">
    <source>
        <dbReference type="ARBA" id="ARBA00022777"/>
    </source>
</evidence>
<feature type="domain" description="GHMP kinase C-terminal" evidence="12">
    <location>
        <begin position="205"/>
        <end position="263"/>
    </location>
</feature>
<reference evidence="13" key="2">
    <citation type="submission" date="2020-09" db="EMBL/GenBank/DDBJ databases">
        <authorList>
            <person name="Sun Q."/>
            <person name="Kim S."/>
        </authorList>
    </citation>
    <scope>NUCLEOTIDE SEQUENCE</scope>
    <source>
        <strain evidence="13">KCTC 23430</strain>
    </source>
</reference>
<comment type="caution">
    <text evidence="13">The sequence shown here is derived from an EMBL/GenBank/DDBJ whole genome shotgun (WGS) entry which is preliminary data.</text>
</comment>
<evidence type="ECO:0000256" key="8">
    <source>
        <dbReference type="ARBA" id="ARBA00023229"/>
    </source>
</evidence>
<dbReference type="PANTHER" id="PTHR43527">
    <property type="entry name" value="4-DIPHOSPHOCYTIDYL-2-C-METHYL-D-ERYTHRITOL KINASE, CHLOROPLASTIC"/>
    <property type="match status" value="1"/>
</dbReference>